<organism evidence="2 3">
    <name type="scientific">Pneumocystis carinii (strain B80)</name>
    <name type="common">Rat pneumocystis pneumonia agent</name>
    <name type="synonym">Pneumocystis carinii f. sp. carinii</name>
    <dbReference type="NCBI Taxonomy" id="1408658"/>
    <lineage>
        <taxon>Eukaryota</taxon>
        <taxon>Fungi</taxon>
        <taxon>Dikarya</taxon>
        <taxon>Ascomycota</taxon>
        <taxon>Taphrinomycotina</taxon>
        <taxon>Pneumocystomycetes</taxon>
        <taxon>Pneumocystaceae</taxon>
        <taxon>Pneumocystis</taxon>
    </lineage>
</organism>
<dbReference type="EMBL" id="LFVZ01000002">
    <property type="protein sequence ID" value="KTW30736.1"/>
    <property type="molecule type" value="Genomic_DNA"/>
</dbReference>
<keyword evidence="1" id="KW-0175">Coiled coil</keyword>
<dbReference type="GeneID" id="28935265"/>
<name>A0A0W4ZQV3_PNEC8</name>
<reference evidence="3" key="1">
    <citation type="journal article" date="2016" name="Nat. Commun.">
        <title>Genome analysis of three Pneumocystis species reveals adaptation mechanisms to life exclusively in mammalian hosts.</title>
        <authorList>
            <person name="Ma L."/>
            <person name="Chen Z."/>
            <person name="Huang D.W."/>
            <person name="Kutty G."/>
            <person name="Ishihara M."/>
            <person name="Wang H."/>
            <person name="Abouelleil A."/>
            <person name="Bishop L."/>
            <person name="Davey E."/>
            <person name="Deng R."/>
            <person name="Deng X."/>
            <person name="Fan L."/>
            <person name="Fantoni G."/>
            <person name="Fitzgerald M."/>
            <person name="Gogineni E."/>
            <person name="Goldberg J.M."/>
            <person name="Handley G."/>
            <person name="Hu X."/>
            <person name="Huber C."/>
            <person name="Jiao X."/>
            <person name="Jones K."/>
            <person name="Levin J.Z."/>
            <person name="Liu Y."/>
            <person name="Macdonald P."/>
            <person name="Melnikov A."/>
            <person name="Raley C."/>
            <person name="Sassi M."/>
            <person name="Sherman B.T."/>
            <person name="Song X."/>
            <person name="Sykes S."/>
            <person name="Tran B."/>
            <person name="Walsh L."/>
            <person name="Xia Y."/>
            <person name="Yang J."/>
            <person name="Young S."/>
            <person name="Zeng Q."/>
            <person name="Zheng X."/>
            <person name="Stephens R."/>
            <person name="Nusbaum C."/>
            <person name="Birren B.W."/>
            <person name="Azadi P."/>
            <person name="Lempicki R.A."/>
            <person name="Cuomo C.A."/>
            <person name="Kovacs J.A."/>
        </authorList>
    </citation>
    <scope>NUCLEOTIDE SEQUENCE [LARGE SCALE GENOMIC DNA]</scope>
    <source>
        <strain evidence="3">B80</strain>
    </source>
</reference>
<feature type="coiled-coil region" evidence="1">
    <location>
        <begin position="46"/>
        <end position="73"/>
    </location>
</feature>
<accession>A0A0W4ZQV3</accession>
<comment type="caution">
    <text evidence="2">The sequence shown here is derived from an EMBL/GenBank/DDBJ whole genome shotgun (WGS) entry which is preliminary data.</text>
</comment>
<dbReference type="VEuPathDB" id="FungiDB:T552_00448"/>
<keyword evidence="3" id="KW-1185">Reference proteome</keyword>
<dbReference type="AlphaFoldDB" id="A0A0W4ZQV3"/>
<evidence type="ECO:0000313" key="3">
    <source>
        <dbReference type="Proteomes" id="UP000054454"/>
    </source>
</evidence>
<evidence type="ECO:0000313" key="2">
    <source>
        <dbReference type="EMBL" id="KTW30736.1"/>
    </source>
</evidence>
<protein>
    <submittedName>
        <fullName evidence="2">Uncharacterized protein</fullName>
    </submittedName>
</protein>
<dbReference type="RefSeq" id="XP_018227332.1">
    <property type="nucleotide sequence ID" value="XM_018369063.1"/>
</dbReference>
<dbReference type="Proteomes" id="UP000054454">
    <property type="component" value="Unassembled WGS sequence"/>
</dbReference>
<dbReference type="OrthoDB" id="46868at2759"/>
<sequence length="96" mass="11621">MLIDEELRGLKRFYLEIISFIEKLGKSREGSKESPEQIGWMIREKLKRAEMSLERLFIELDDVEDEEKRLKYKNVSDRLKEDLKMYKMAKELVNCF</sequence>
<proteinExistence type="predicted"/>
<gene>
    <name evidence="2" type="ORF">T552_00448</name>
</gene>
<evidence type="ECO:0000256" key="1">
    <source>
        <dbReference type="SAM" id="Coils"/>
    </source>
</evidence>